<evidence type="ECO:0000256" key="3">
    <source>
        <dbReference type="PROSITE-ProRule" id="PRU00023"/>
    </source>
</evidence>
<dbReference type="InterPro" id="IPR036770">
    <property type="entry name" value="Ankyrin_rpt-contain_sf"/>
</dbReference>
<dbReference type="Proteomes" id="UP000751190">
    <property type="component" value="Unassembled WGS sequence"/>
</dbReference>
<keyword evidence="6" id="KW-1185">Reference proteome</keyword>
<dbReference type="PROSITE" id="PS50297">
    <property type="entry name" value="ANK_REP_REGION"/>
    <property type="match status" value="2"/>
</dbReference>
<evidence type="ECO:0000256" key="2">
    <source>
        <dbReference type="ARBA" id="ARBA00023043"/>
    </source>
</evidence>
<proteinExistence type="predicted"/>
<evidence type="ECO:0000313" key="6">
    <source>
        <dbReference type="Proteomes" id="UP000751190"/>
    </source>
</evidence>
<dbReference type="OrthoDB" id="539213at2759"/>
<dbReference type="PANTHER" id="PTHR24198:SF165">
    <property type="entry name" value="ANKYRIN REPEAT-CONTAINING PROTEIN-RELATED"/>
    <property type="match status" value="1"/>
</dbReference>
<evidence type="ECO:0000256" key="1">
    <source>
        <dbReference type="ARBA" id="ARBA00022737"/>
    </source>
</evidence>
<sequence length="392" mass="40811">MSSALTSFVHDGDAARIRAELLARPELASMPVDERGNTLAHVAAESDEAECILALAACPAWSADARNARGMSALHVASQANAPRSVRALIDAGAALDAINEWRETPLHLAAAAGHAQVVDVLLAASDLRGYAWGEALDRWGRSATHVAREQGEASAVAPLGGASAAHEAPPREPRSAPASTRGQPGDAGNAEQREQLRRELIAALERRVAVKVPLPLATTPSTREPPLASTEPRVACAPAPHARAPSGARALSKLVEYPGDAAAISALLAQPDVHAGGRDMFGLTALHKFAAWNRVQLVELLLSAMSREDANARGGEHGWTALHFAADAGACEAYAALFRAPALVDTGMRDLSGRTAAELLARLHGQGGVQQASEDASAATSPESIARVRQD</sequence>
<name>A0A8J5XVR0_DIALT</name>
<feature type="region of interest" description="Disordered" evidence="4">
    <location>
        <begin position="369"/>
        <end position="392"/>
    </location>
</feature>
<dbReference type="SUPFAM" id="SSF48403">
    <property type="entry name" value="Ankyrin repeat"/>
    <property type="match status" value="1"/>
</dbReference>
<dbReference type="Pfam" id="PF12796">
    <property type="entry name" value="Ank_2"/>
    <property type="match status" value="2"/>
</dbReference>
<dbReference type="OMA" id="HYACLND"/>
<feature type="compositionally biased region" description="Polar residues" evidence="4">
    <location>
        <begin position="370"/>
        <end position="384"/>
    </location>
</feature>
<evidence type="ECO:0000313" key="5">
    <source>
        <dbReference type="EMBL" id="KAG8469512.1"/>
    </source>
</evidence>
<feature type="region of interest" description="Disordered" evidence="4">
    <location>
        <begin position="148"/>
        <end position="193"/>
    </location>
</feature>
<dbReference type="InterPro" id="IPR002110">
    <property type="entry name" value="Ankyrin_rpt"/>
</dbReference>
<comment type="caution">
    <text evidence="5">The sequence shown here is derived from an EMBL/GenBank/DDBJ whole genome shotgun (WGS) entry which is preliminary data.</text>
</comment>
<dbReference type="Gene3D" id="1.25.40.20">
    <property type="entry name" value="Ankyrin repeat-containing domain"/>
    <property type="match status" value="2"/>
</dbReference>
<dbReference type="EMBL" id="JAGTXO010000002">
    <property type="protein sequence ID" value="KAG8469512.1"/>
    <property type="molecule type" value="Genomic_DNA"/>
</dbReference>
<gene>
    <name evidence="5" type="ORF">KFE25_005967</name>
</gene>
<protein>
    <submittedName>
        <fullName evidence="5">Uncharacterized protein</fullName>
    </submittedName>
</protein>
<keyword evidence="1" id="KW-0677">Repeat</keyword>
<dbReference type="AlphaFoldDB" id="A0A8J5XVR0"/>
<feature type="repeat" description="ANK" evidence="3">
    <location>
        <begin position="69"/>
        <end position="101"/>
    </location>
</feature>
<keyword evidence="2 3" id="KW-0040">ANK repeat</keyword>
<feature type="repeat" description="ANK" evidence="3">
    <location>
        <begin position="102"/>
        <end position="123"/>
    </location>
</feature>
<accession>A0A8J5XVR0</accession>
<dbReference type="PROSITE" id="PS50088">
    <property type="entry name" value="ANK_REPEAT"/>
    <property type="match status" value="2"/>
</dbReference>
<dbReference type="PANTHER" id="PTHR24198">
    <property type="entry name" value="ANKYRIN REPEAT AND PROTEIN KINASE DOMAIN-CONTAINING PROTEIN"/>
    <property type="match status" value="1"/>
</dbReference>
<reference evidence="5" key="1">
    <citation type="submission" date="2021-05" db="EMBL/GenBank/DDBJ databases">
        <title>The genome of the haptophyte Pavlova lutheri (Diacronema luteri, Pavlovales) - a model for lipid biosynthesis in eukaryotic algae.</title>
        <authorList>
            <person name="Hulatt C.J."/>
            <person name="Posewitz M.C."/>
        </authorList>
    </citation>
    <scope>NUCLEOTIDE SEQUENCE</scope>
    <source>
        <strain evidence="5">NIVA-4/92</strain>
    </source>
</reference>
<organism evidence="5 6">
    <name type="scientific">Diacronema lutheri</name>
    <name type="common">Unicellular marine alga</name>
    <name type="synonym">Monochrysis lutheri</name>
    <dbReference type="NCBI Taxonomy" id="2081491"/>
    <lineage>
        <taxon>Eukaryota</taxon>
        <taxon>Haptista</taxon>
        <taxon>Haptophyta</taxon>
        <taxon>Pavlovophyceae</taxon>
        <taxon>Pavlovales</taxon>
        <taxon>Pavlovaceae</taxon>
        <taxon>Diacronema</taxon>
    </lineage>
</organism>
<dbReference type="SMART" id="SM00248">
    <property type="entry name" value="ANK"/>
    <property type="match status" value="5"/>
</dbReference>
<evidence type="ECO:0000256" key="4">
    <source>
        <dbReference type="SAM" id="MobiDB-lite"/>
    </source>
</evidence>